<reference evidence="1 2" key="1">
    <citation type="submission" date="2016-10" db="EMBL/GenBank/DDBJ databases">
        <authorList>
            <person name="de Groot N.N."/>
        </authorList>
    </citation>
    <scope>NUCLEOTIDE SEQUENCE [LARGE SCALE GENOMIC DNA]</scope>
    <source>
        <strain evidence="2">EB21,IBRC-M 10013,KCTC 4048</strain>
    </source>
</reference>
<dbReference type="Proteomes" id="UP000199370">
    <property type="component" value="Unassembled WGS sequence"/>
</dbReference>
<evidence type="ECO:0000313" key="1">
    <source>
        <dbReference type="EMBL" id="SDN48697.1"/>
    </source>
</evidence>
<name>A0A1H0BSY0_9EURY</name>
<dbReference type="EMBL" id="FNIA01000047">
    <property type="protein sequence ID" value="SDN48697.1"/>
    <property type="molecule type" value="Genomic_DNA"/>
</dbReference>
<organism evidence="1 2">
    <name type="scientific">Haloarchaeobius iranensis</name>
    <dbReference type="NCBI Taxonomy" id="996166"/>
    <lineage>
        <taxon>Archaea</taxon>
        <taxon>Methanobacteriati</taxon>
        <taxon>Methanobacteriota</taxon>
        <taxon>Stenosarchaea group</taxon>
        <taxon>Halobacteria</taxon>
        <taxon>Halobacteriales</taxon>
        <taxon>Halorubellaceae</taxon>
        <taxon>Haloarchaeobius</taxon>
    </lineage>
</organism>
<sequence>MDINETQYESLEHIIARLPTYTESFNPNEERELYVRVGEQLYQITLWKGRGG</sequence>
<gene>
    <name evidence="1" type="ORF">SAMN05192554_1475</name>
</gene>
<protein>
    <submittedName>
        <fullName evidence="1">Uncharacterized protein</fullName>
    </submittedName>
</protein>
<accession>A0A1H0BSY0</accession>
<proteinExistence type="predicted"/>
<keyword evidence="2" id="KW-1185">Reference proteome</keyword>
<dbReference type="AlphaFoldDB" id="A0A1H0BSY0"/>
<evidence type="ECO:0000313" key="2">
    <source>
        <dbReference type="Proteomes" id="UP000199370"/>
    </source>
</evidence>